<accession>A0ABR1SC89</accession>
<feature type="compositionally biased region" description="Polar residues" evidence="2">
    <location>
        <begin position="44"/>
        <end position="74"/>
    </location>
</feature>
<feature type="region of interest" description="Disordered" evidence="2">
    <location>
        <begin position="384"/>
        <end position="430"/>
    </location>
</feature>
<feature type="domain" description="Myb-like" evidence="4">
    <location>
        <begin position="331"/>
        <end position="380"/>
    </location>
</feature>
<dbReference type="InterPro" id="IPR009057">
    <property type="entry name" value="Homeodomain-like_sf"/>
</dbReference>
<feature type="compositionally biased region" description="Polar residues" evidence="2">
    <location>
        <begin position="403"/>
        <end position="413"/>
    </location>
</feature>
<dbReference type="SUPFAM" id="SSF46689">
    <property type="entry name" value="Homeodomain-like"/>
    <property type="match status" value="1"/>
</dbReference>
<evidence type="ECO:0000259" key="4">
    <source>
        <dbReference type="PROSITE" id="PS50090"/>
    </source>
</evidence>
<keyword evidence="6" id="KW-1185">Reference proteome</keyword>
<dbReference type="EMBL" id="JAQQWK010000010">
    <property type="protein sequence ID" value="KAK8029447.1"/>
    <property type="molecule type" value="Genomic_DNA"/>
</dbReference>
<sequence length="478" mass="52631">MVQEQGLPPLEAPIVLSPNIGSLDASNDSLHTVQEPLDHRPLTSPWSPTQARQFSPTTRSRKASSNTNPDNVFSNPAGAFALPVGPLSLDTNRQALLNDETSDLFKGQFSMQQMDTSGSLGCSTSTSADYNVSFSERTQDQVTEASNLVESSANEFGLPIQSGTKRSSQEDLEPSDSSSNGQLSPAGCGDHVLEDHVESRAPKRQKMKAANDVLARSVCHKVQLSTISLPITLSEEASQELTNEDKSQDSDNIQNCPSSFRYSSANPEPGMGAEYRETPFSGVIKRTTIGHDTYYSLEFKSNALSYCFPEVMSLLASTSPAVAPNAMANAKTSSSRERYTAEDDEKIIRLKQEGLLWDEIAEQFPGRSSNALYVRYMTKLKGTPRLRQGRRRSVTARRRKNARQASSSPSATESENDGNEEWPLTKITKSRTMQGGNVQYRVWWKDGAKTWEPYDNVKDTRALEEYESSRGSAAQREG</sequence>
<feature type="compositionally biased region" description="Polar residues" evidence="2">
    <location>
        <begin position="141"/>
        <end position="154"/>
    </location>
</feature>
<feature type="domain" description="Chromo" evidence="3">
    <location>
        <begin position="422"/>
        <end position="478"/>
    </location>
</feature>
<dbReference type="Gene3D" id="1.10.10.60">
    <property type="entry name" value="Homeodomain-like"/>
    <property type="match status" value="1"/>
</dbReference>
<feature type="compositionally biased region" description="Basic residues" evidence="2">
    <location>
        <begin position="384"/>
        <end position="402"/>
    </location>
</feature>
<feature type="region of interest" description="Disordered" evidence="2">
    <location>
        <begin position="238"/>
        <end position="257"/>
    </location>
</feature>
<dbReference type="PROSITE" id="PS50013">
    <property type="entry name" value="CHROMO_2"/>
    <property type="match status" value="1"/>
</dbReference>
<comment type="subunit">
    <text evidence="1">Component of the NuA4 histone acetyltransferase complex.</text>
</comment>
<protein>
    <recommendedName>
        <fullName evidence="7">Chromo domain-containing protein</fullName>
    </recommendedName>
</protein>
<dbReference type="SMART" id="SM00717">
    <property type="entry name" value="SANT"/>
    <property type="match status" value="1"/>
</dbReference>
<dbReference type="CDD" id="cd00167">
    <property type="entry name" value="SANT"/>
    <property type="match status" value="1"/>
</dbReference>
<dbReference type="Proteomes" id="UP001444661">
    <property type="component" value="Unassembled WGS sequence"/>
</dbReference>
<comment type="caution">
    <text evidence="5">The sequence shown here is derived from an EMBL/GenBank/DDBJ whole genome shotgun (WGS) entry which is preliminary data.</text>
</comment>
<evidence type="ECO:0000256" key="2">
    <source>
        <dbReference type="SAM" id="MobiDB-lite"/>
    </source>
</evidence>
<dbReference type="PROSITE" id="PS50090">
    <property type="entry name" value="MYB_LIKE"/>
    <property type="match status" value="1"/>
</dbReference>
<proteinExistence type="predicted"/>
<dbReference type="SUPFAM" id="SSF54160">
    <property type="entry name" value="Chromo domain-like"/>
    <property type="match status" value="1"/>
</dbReference>
<dbReference type="SMART" id="SM00298">
    <property type="entry name" value="CHROMO"/>
    <property type="match status" value="1"/>
</dbReference>
<evidence type="ECO:0008006" key="7">
    <source>
        <dbReference type="Google" id="ProtNLM"/>
    </source>
</evidence>
<organism evidence="5 6">
    <name type="scientific">Apiospora rasikravindrae</name>
    <dbReference type="NCBI Taxonomy" id="990691"/>
    <lineage>
        <taxon>Eukaryota</taxon>
        <taxon>Fungi</taxon>
        <taxon>Dikarya</taxon>
        <taxon>Ascomycota</taxon>
        <taxon>Pezizomycotina</taxon>
        <taxon>Sordariomycetes</taxon>
        <taxon>Xylariomycetidae</taxon>
        <taxon>Amphisphaeriales</taxon>
        <taxon>Apiosporaceae</taxon>
        <taxon>Apiospora</taxon>
    </lineage>
</organism>
<evidence type="ECO:0000256" key="1">
    <source>
        <dbReference type="ARBA" id="ARBA00011353"/>
    </source>
</evidence>
<dbReference type="Gene3D" id="2.40.50.40">
    <property type="match status" value="1"/>
</dbReference>
<evidence type="ECO:0000259" key="3">
    <source>
        <dbReference type="PROSITE" id="PS50013"/>
    </source>
</evidence>
<reference evidence="5 6" key="1">
    <citation type="submission" date="2023-01" db="EMBL/GenBank/DDBJ databases">
        <title>Analysis of 21 Apiospora genomes using comparative genomics revels a genus with tremendous synthesis potential of carbohydrate active enzymes and secondary metabolites.</title>
        <authorList>
            <person name="Sorensen T."/>
        </authorList>
    </citation>
    <scope>NUCLEOTIDE SEQUENCE [LARGE SCALE GENOMIC DNA]</scope>
    <source>
        <strain evidence="5 6">CBS 33761</strain>
    </source>
</reference>
<evidence type="ECO:0000313" key="5">
    <source>
        <dbReference type="EMBL" id="KAK8029447.1"/>
    </source>
</evidence>
<dbReference type="InterPro" id="IPR000953">
    <property type="entry name" value="Chromo/chromo_shadow_dom"/>
</dbReference>
<dbReference type="InterPro" id="IPR016197">
    <property type="entry name" value="Chromo-like_dom_sf"/>
</dbReference>
<dbReference type="InterPro" id="IPR001005">
    <property type="entry name" value="SANT/Myb"/>
</dbReference>
<name>A0ABR1SC89_9PEZI</name>
<evidence type="ECO:0000313" key="6">
    <source>
        <dbReference type="Proteomes" id="UP001444661"/>
    </source>
</evidence>
<gene>
    <name evidence="5" type="ORF">PG993_010738</name>
</gene>
<feature type="region of interest" description="Disordered" evidence="2">
    <location>
        <begin position="1"/>
        <end position="74"/>
    </location>
</feature>
<feature type="region of interest" description="Disordered" evidence="2">
    <location>
        <begin position="141"/>
        <end position="190"/>
    </location>
</feature>